<dbReference type="Proteomes" id="UP000033731">
    <property type="component" value="Unassembled WGS sequence"/>
</dbReference>
<comment type="caution">
    <text evidence="1">The sequence shown here is derived from an EMBL/GenBank/DDBJ whole genome shotgun (WGS) entry which is preliminary data.</text>
</comment>
<sequence>MSISSIKRGAFDFIDKPIKINQFNRMIDKVMRQYACA</sequence>
<dbReference type="AlphaFoldDB" id="A0A0F4VKL1"/>
<dbReference type="EMBL" id="JMTK01000002">
    <property type="protein sequence ID" value="KJZ81780.1"/>
    <property type="molecule type" value="Genomic_DNA"/>
</dbReference>
<evidence type="ECO:0008006" key="3">
    <source>
        <dbReference type="Google" id="ProtNLM"/>
    </source>
</evidence>
<reference evidence="1 2" key="1">
    <citation type="journal article" date="2015" name="Phytopathology">
        <title>Genomes of Candidatus Liberibacter solanacearum haplotype A from New Zealand and the USA suggest significant genome plasticity in the species.</title>
        <authorList>
            <person name="Thompson S.M."/>
            <person name="Johnson C.P."/>
            <person name="Lu A.Y."/>
            <person name="Frampton R.A."/>
            <person name="Sullivan K.L."/>
            <person name="Fiers M.W."/>
            <person name="Crowhurst R.N."/>
            <person name="Pitman A.R."/>
            <person name="Scott I."/>
            <person name="Gudmestad N.C."/>
            <person name="Smith G.R."/>
        </authorList>
    </citation>
    <scope>NUCLEOTIDE SEQUENCE [LARGE SCALE GENOMIC DNA]</scope>
    <source>
        <strain evidence="1 2">LsoNZ1</strain>
    </source>
</reference>
<evidence type="ECO:0000313" key="2">
    <source>
        <dbReference type="Proteomes" id="UP000033731"/>
    </source>
</evidence>
<protein>
    <recommendedName>
        <fullName evidence="3">Response regulatory domain-containing protein</fullName>
    </recommendedName>
</protein>
<name>A0A0F4VKL1_9HYPH</name>
<evidence type="ECO:0000313" key="1">
    <source>
        <dbReference type="EMBL" id="KJZ81780.1"/>
    </source>
</evidence>
<keyword evidence="2" id="KW-1185">Reference proteome</keyword>
<dbReference type="InterPro" id="IPR011006">
    <property type="entry name" value="CheY-like_superfamily"/>
</dbReference>
<dbReference type="SUPFAM" id="SSF52172">
    <property type="entry name" value="CheY-like"/>
    <property type="match status" value="1"/>
</dbReference>
<gene>
    <name evidence="1" type="ORF">DJ66_0504</name>
</gene>
<proteinExistence type="predicted"/>
<accession>A0A0F4VKL1</accession>
<organism evidence="1 2">
    <name type="scientific">Candidatus Liberibacter solanacearum</name>
    <dbReference type="NCBI Taxonomy" id="556287"/>
    <lineage>
        <taxon>Bacteria</taxon>
        <taxon>Pseudomonadati</taxon>
        <taxon>Pseudomonadota</taxon>
        <taxon>Alphaproteobacteria</taxon>
        <taxon>Hyphomicrobiales</taxon>
        <taxon>Rhizobiaceae</taxon>
        <taxon>Liberibacter</taxon>
    </lineage>
</organism>